<dbReference type="SUPFAM" id="SSF51735">
    <property type="entry name" value="NAD(P)-binding Rossmann-fold domains"/>
    <property type="match status" value="1"/>
</dbReference>
<evidence type="ECO:0000313" key="4">
    <source>
        <dbReference type="Proteomes" id="UP001501752"/>
    </source>
</evidence>
<gene>
    <name evidence="3" type="ORF">GCM10023235_76050</name>
</gene>
<dbReference type="PROSITE" id="PS00061">
    <property type="entry name" value="ADH_SHORT"/>
    <property type="match status" value="1"/>
</dbReference>
<dbReference type="RefSeq" id="WP_345701485.1">
    <property type="nucleotide sequence ID" value="NZ_BAABIS010000001.1"/>
</dbReference>
<dbReference type="PANTHER" id="PTHR24321">
    <property type="entry name" value="DEHYDROGENASES, SHORT CHAIN"/>
    <property type="match status" value="1"/>
</dbReference>
<protein>
    <submittedName>
        <fullName evidence="3">SDR family NAD(P)-dependent oxidoreductase</fullName>
    </submittedName>
</protein>
<evidence type="ECO:0000313" key="3">
    <source>
        <dbReference type="EMBL" id="GAA4884061.1"/>
    </source>
</evidence>
<name>A0ABP9ER87_9ACTN</name>
<sequence length="253" mass="25604">MTRPQDLVDRVAVVTGAAHGIGAAVTAELAARGARIVAVDVSGYVSRLAEPGLLTPLRADVTDPGTPALVLAAAADLGGPASILVQAAYEGTPAPLGQPDESWHRTFDLVLSAARRLGTAFVAARDPSGPATIVHLASPHAHGAVPGFAAYAAAKAGLLALTRAAAVEWGPLGVRCNAVAPGFVPVERNRDVWSDPELGDALRSASPLGRFATVGEVARAVAFLASEESSFVNGACLAVDGGMAAMLPEALLR</sequence>
<reference evidence="4" key="1">
    <citation type="journal article" date="2019" name="Int. J. Syst. Evol. Microbiol.">
        <title>The Global Catalogue of Microorganisms (GCM) 10K type strain sequencing project: providing services to taxonomists for standard genome sequencing and annotation.</title>
        <authorList>
            <consortium name="The Broad Institute Genomics Platform"/>
            <consortium name="The Broad Institute Genome Sequencing Center for Infectious Disease"/>
            <person name="Wu L."/>
            <person name="Ma J."/>
        </authorList>
    </citation>
    <scope>NUCLEOTIDE SEQUENCE [LARGE SCALE GENOMIC DNA]</scope>
    <source>
        <strain evidence="4">JCM 13006</strain>
    </source>
</reference>
<dbReference type="InterPro" id="IPR002347">
    <property type="entry name" value="SDR_fam"/>
</dbReference>
<evidence type="ECO:0000256" key="1">
    <source>
        <dbReference type="ARBA" id="ARBA00006484"/>
    </source>
</evidence>
<dbReference type="InterPro" id="IPR036291">
    <property type="entry name" value="NAD(P)-bd_dom_sf"/>
</dbReference>
<dbReference type="Gene3D" id="3.40.50.720">
    <property type="entry name" value="NAD(P)-binding Rossmann-like Domain"/>
    <property type="match status" value="1"/>
</dbReference>
<dbReference type="InterPro" id="IPR020904">
    <property type="entry name" value="Sc_DH/Rdtase_CS"/>
</dbReference>
<comment type="caution">
    <text evidence="3">The sequence shown here is derived from an EMBL/GenBank/DDBJ whole genome shotgun (WGS) entry which is preliminary data.</text>
</comment>
<dbReference type="Pfam" id="PF13561">
    <property type="entry name" value="adh_short_C2"/>
    <property type="match status" value="1"/>
</dbReference>
<keyword evidence="2" id="KW-0560">Oxidoreductase</keyword>
<keyword evidence="4" id="KW-1185">Reference proteome</keyword>
<dbReference type="EMBL" id="BAABIS010000001">
    <property type="protein sequence ID" value="GAA4884061.1"/>
    <property type="molecule type" value="Genomic_DNA"/>
</dbReference>
<dbReference type="Proteomes" id="UP001501752">
    <property type="component" value="Unassembled WGS sequence"/>
</dbReference>
<accession>A0ABP9ER87</accession>
<dbReference type="CDD" id="cd05233">
    <property type="entry name" value="SDR_c"/>
    <property type="match status" value="1"/>
</dbReference>
<evidence type="ECO:0000256" key="2">
    <source>
        <dbReference type="ARBA" id="ARBA00023002"/>
    </source>
</evidence>
<dbReference type="PANTHER" id="PTHR24321:SF8">
    <property type="entry name" value="ESTRADIOL 17-BETA-DEHYDROGENASE 8-RELATED"/>
    <property type="match status" value="1"/>
</dbReference>
<dbReference type="PRINTS" id="PR00081">
    <property type="entry name" value="GDHRDH"/>
</dbReference>
<proteinExistence type="inferred from homology"/>
<comment type="similarity">
    <text evidence="1">Belongs to the short-chain dehydrogenases/reductases (SDR) family.</text>
</comment>
<organism evidence="3 4">
    <name type="scientific">Kitasatospora terrestris</name>
    <dbReference type="NCBI Taxonomy" id="258051"/>
    <lineage>
        <taxon>Bacteria</taxon>
        <taxon>Bacillati</taxon>
        <taxon>Actinomycetota</taxon>
        <taxon>Actinomycetes</taxon>
        <taxon>Kitasatosporales</taxon>
        <taxon>Streptomycetaceae</taxon>
        <taxon>Kitasatospora</taxon>
    </lineage>
</organism>